<organism evidence="1 2">
    <name type="scientific">Halovivax asiaticus JCM 14624</name>
    <dbReference type="NCBI Taxonomy" id="1227490"/>
    <lineage>
        <taxon>Archaea</taxon>
        <taxon>Methanobacteriati</taxon>
        <taxon>Methanobacteriota</taxon>
        <taxon>Stenosarchaea group</taxon>
        <taxon>Halobacteria</taxon>
        <taxon>Halobacteriales</taxon>
        <taxon>Natrialbaceae</taxon>
        <taxon>Halovivax</taxon>
    </lineage>
</organism>
<reference evidence="1 2" key="1">
    <citation type="journal article" date="2014" name="PLoS Genet.">
        <title>Phylogenetically driven sequencing of extremely halophilic archaea reveals strategies for static and dynamic osmo-response.</title>
        <authorList>
            <person name="Becker E.A."/>
            <person name="Seitzer P.M."/>
            <person name="Tritt A."/>
            <person name="Larsen D."/>
            <person name="Krusor M."/>
            <person name="Yao A.I."/>
            <person name="Wu D."/>
            <person name="Madern D."/>
            <person name="Eisen J.A."/>
            <person name="Darling A.E."/>
            <person name="Facciotti M.T."/>
        </authorList>
    </citation>
    <scope>NUCLEOTIDE SEQUENCE [LARGE SCALE GENOMIC DNA]</scope>
    <source>
        <strain evidence="1 2">JCM 14624</strain>
    </source>
</reference>
<evidence type="ECO:0000313" key="1">
    <source>
        <dbReference type="EMBL" id="ELZ11680.1"/>
    </source>
</evidence>
<sequence>MLKRLGATGTAVTAFGAASGSGAATSAARRTIRPLPVERLDVERIYEDLAGQLLTELSDAGLVETASASALDMDVAAIHGGRAGRGTFGLSIDDEIGQRRLFGTKTPTDDGVLTLYVQPERDLAYATFEPDGDDVTLLYAPGHGPERVAVGAADMCPDCTCHQNYPCGEIGGGRMEVCWVESTGGLPCVEVNGCC</sequence>
<evidence type="ECO:0000313" key="2">
    <source>
        <dbReference type="Proteomes" id="UP000011560"/>
    </source>
</evidence>
<accession>M0BLE5</accession>
<comment type="caution">
    <text evidence="1">The sequence shown here is derived from an EMBL/GenBank/DDBJ whole genome shotgun (WGS) entry which is preliminary data.</text>
</comment>
<gene>
    <name evidence="1" type="ORF">C479_06482</name>
</gene>
<keyword evidence="2" id="KW-1185">Reference proteome</keyword>
<protein>
    <submittedName>
        <fullName evidence="1">Uncharacterized protein</fullName>
    </submittedName>
</protein>
<dbReference type="EMBL" id="AOIQ01000011">
    <property type="protein sequence ID" value="ELZ11680.1"/>
    <property type="molecule type" value="Genomic_DNA"/>
</dbReference>
<proteinExistence type="predicted"/>
<name>M0BLE5_9EURY</name>
<dbReference type="AlphaFoldDB" id="M0BLE5"/>
<dbReference type="STRING" id="1227490.C479_06482"/>
<dbReference type="Proteomes" id="UP000011560">
    <property type="component" value="Unassembled WGS sequence"/>
</dbReference>